<evidence type="ECO:0000313" key="1">
    <source>
        <dbReference type="EMBL" id="KAA6400757.1"/>
    </source>
</evidence>
<gene>
    <name evidence="1" type="ORF">EZS28_003716</name>
</gene>
<evidence type="ECO:0000313" key="2">
    <source>
        <dbReference type="Proteomes" id="UP000324800"/>
    </source>
</evidence>
<name>A0A5J4X0E1_9EUKA</name>
<comment type="caution">
    <text evidence="1">The sequence shown here is derived from an EMBL/GenBank/DDBJ whole genome shotgun (WGS) entry which is preliminary data.</text>
</comment>
<sequence length="70" mass="7972">MAQINQFYYGKTADGPSNSEPLKFWLAMYARKKAVICLNSLTDFFLNNSFSVYSLKSIIAGKRHCALFQI</sequence>
<proteinExistence type="predicted"/>
<organism evidence="1 2">
    <name type="scientific">Streblomastix strix</name>
    <dbReference type="NCBI Taxonomy" id="222440"/>
    <lineage>
        <taxon>Eukaryota</taxon>
        <taxon>Metamonada</taxon>
        <taxon>Preaxostyla</taxon>
        <taxon>Oxymonadida</taxon>
        <taxon>Streblomastigidae</taxon>
        <taxon>Streblomastix</taxon>
    </lineage>
</organism>
<protein>
    <submittedName>
        <fullName evidence="1">Uncharacterized protein</fullName>
    </submittedName>
</protein>
<dbReference type="AlphaFoldDB" id="A0A5J4X0E1"/>
<reference evidence="1 2" key="1">
    <citation type="submission" date="2019-03" db="EMBL/GenBank/DDBJ databases">
        <title>Single cell metagenomics reveals metabolic interactions within the superorganism composed of flagellate Streblomastix strix and complex community of Bacteroidetes bacteria on its surface.</title>
        <authorList>
            <person name="Treitli S.C."/>
            <person name="Kolisko M."/>
            <person name="Husnik F."/>
            <person name="Keeling P."/>
            <person name="Hampl V."/>
        </authorList>
    </citation>
    <scope>NUCLEOTIDE SEQUENCE [LARGE SCALE GENOMIC DNA]</scope>
    <source>
        <strain evidence="1">ST1C</strain>
    </source>
</reference>
<accession>A0A5J4X0E1</accession>
<dbReference type="EMBL" id="SNRW01000505">
    <property type="protein sequence ID" value="KAA6400757.1"/>
    <property type="molecule type" value="Genomic_DNA"/>
</dbReference>
<dbReference type="Proteomes" id="UP000324800">
    <property type="component" value="Unassembled WGS sequence"/>
</dbReference>